<dbReference type="GO" id="GO:0009847">
    <property type="term" value="P:spore germination"/>
    <property type="evidence" value="ECO:0007669"/>
    <property type="project" value="InterPro"/>
</dbReference>
<feature type="transmembrane region" description="Helical" evidence="8">
    <location>
        <begin position="216"/>
        <end position="242"/>
    </location>
</feature>
<evidence type="ECO:0000256" key="5">
    <source>
        <dbReference type="ARBA" id="ARBA00022692"/>
    </source>
</evidence>
<evidence type="ECO:0000256" key="6">
    <source>
        <dbReference type="ARBA" id="ARBA00022989"/>
    </source>
</evidence>
<protein>
    <submittedName>
        <fullName evidence="9">Endospore germination permease</fullName>
    </submittedName>
</protein>
<feature type="transmembrane region" description="Helical" evidence="8">
    <location>
        <begin position="6"/>
        <end position="27"/>
    </location>
</feature>
<evidence type="ECO:0000313" key="10">
    <source>
        <dbReference type="Proteomes" id="UP000623681"/>
    </source>
</evidence>
<evidence type="ECO:0000256" key="3">
    <source>
        <dbReference type="ARBA" id="ARBA00022448"/>
    </source>
</evidence>
<keyword evidence="4" id="KW-0309">Germination</keyword>
<dbReference type="Pfam" id="PF03845">
    <property type="entry name" value="Spore_permease"/>
    <property type="match status" value="1"/>
</dbReference>
<keyword evidence="3" id="KW-0813">Transport</keyword>
<feature type="transmembrane region" description="Helical" evidence="8">
    <location>
        <begin position="333"/>
        <end position="356"/>
    </location>
</feature>
<feature type="transmembrane region" description="Helical" evidence="8">
    <location>
        <begin position="304"/>
        <end position="321"/>
    </location>
</feature>
<dbReference type="GO" id="GO:0016020">
    <property type="term" value="C:membrane"/>
    <property type="evidence" value="ECO:0007669"/>
    <property type="project" value="UniProtKB-SubCell"/>
</dbReference>
<dbReference type="InterPro" id="IPR004761">
    <property type="entry name" value="Spore_GerAB"/>
</dbReference>
<organism evidence="9 10">
    <name type="scientific">Clostridium paridis</name>
    <dbReference type="NCBI Taxonomy" id="2803863"/>
    <lineage>
        <taxon>Bacteria</taxon>
        <taxon>Bacillati</taxon>
        <taxon>Bacillota</taxon>
        <taxon>Clostridia</taxon>
        <taxon>Eubacteriales</taxon>
        <taxon>Clostridiaceae</taxon>
        <taxon>Clostridium</taxon>
    </lineage>
</organism>
<keyword evidence="10" id="KW-1185">Reference proteome</keyword>
<evidence type="ECO:0000256" key="2">
    <source>
        <dbReference type="ARBA" id="ARBA00007998"/>
    </source>
</evidence>
<reference evidence="9" key="1">
    <citation type="submission" date="2021-01" db="EMBL/GenBank/DDBJ databases">
        <title>Genome public.</title>
        <authorList>
            <person name="Liu C."/>
            <person name="Sun Q."/>
        </authorList>
    </citation>
    <scope>NUCLEOTIDE SEQUENCE</scope>
    <source>
        <strain evidence="9">YIM B02565</strain>
    </source>
</reference>
<comment type="similarity">
    <text evidence="2">Belongs to the amino acid-polyamine-organocation (APC) superfamily. Spore germination protein (SGP) (TC 2.A.3.9) family.</text>
</comment>
<accession>A0A937FKP2</accession>
<dbReference type="Proteomes" id="UP000623681">
    <property type="component" value="Unassembled WGS sequence"/>
</dbReference>
<feature type="transmembrane region" description="Helical" evidence="8">
    <location>
        <begin position="141"/>
        <end position="159"/>
    </location>
</feature>
<dbReference type="PANTHER" id="PTHR34975:SF2">
    <property type="entry name" value="SPORE GERMINATION PROTEIN A2"/>
    <property type="match status" value="1"/>
</dbReference>
<keyword evidence="6 8" id="KW-1133">Transmembrane helix</keyword>
<name>A0A937FKP2_9CLOT</name>
<dbReference type="PANTHER" id="PTHR34975">
    <property type="entry name" value="SPORE GERMINATION PROTEIN A2"/>
    <property type="match status" value="1"/>
</dbReference>
<dbReference type="NCBIfam" id="TIGR00912">
    <property type="entry name" value="2A0309"/>
    <property type="match status" value="1"/>
</dbReference>
<feature type="transmembrane region" description="Helical" evidence="8">
    <location>
        <begin position="114"/>
        <end position="135"/>
    </location>
</feature>
<sequence length="367" mass="41547">MQKISNFQLFSLMVLYEIGSTIIFGFAAEAGRAAWISVLISTFIGLLINLLYLYLSKANPGLTLIEWFPKHLGKWIGFPIAWFYVLEFMYDGGRGLQDLKLLIPNTILPRTPSFIVQILFILVIVYALYAGLEIIGRLGELFLPIILILSVLEIILIFFSDTVHFQYLKPFIDKGFKNIFNSVVPLGITQTFGQTIEFSMIWPEVKDQNKLIKSTLLATLVSGLFIALLDILAIIVVGATTFSRSNLPLYRLIRTISIGKFIENLDAINVLFFLTTAFFKLFIHIFCAIKGVQKLLYTSNKNKTIIPVSLIVLYLGTNMASSGPEHIEVGVKIVPYNLWFPLFYVLPILLFVFILIKKALHKKVFST</sequence>
<keyword evidence="5 8" id="KW-0812">Transmembrane</keyword>
<dbReference type="AlphaFoldDB" id="A0A937FKP2"/>
<dbReference type="RefSeq" id="WP_202769309.1">
    <property type="nucleotide sequence ID" value="NZ_JAESWA010000028.1"/>
</dbReference>
<evidence type="ECO:0000313" key="9">
    <source>
        <dbReference type="EMBL" id="MBL4933846.1"/>
    </source>
</evidence>
<evidence type="ECO:0000256" key="4">
    <source>
        <dbReference type="ARBA" id="ARBA00022544"/>
    </source>
</evidence>
<gene>
    <name evidence="9" type="ORF">JK634_18845</name>
</gene>
<dbReference type="EMBL" id="JAESWA010000028">
    <property type="protein sequence ID" value="MBL4933846.1"/>
    <property type="molecule type" value="Genomic_DNA"/>
</dbReference>
<evidence type="ECO:0000256" key="7">
    <source>
        <dbReference type="ARBA" id="ARBA00023136"/>
    </source>
</evidence>
<feature type="transmembrane region" description="Helical" evidence="8">
    <location>
        <begin position="270"/>
        <end position="292"/>
    </location>
</feature>
<feature type="transmembrane region" description="Helical" evidence="8">
    <location>
        <begin position="34"/>
        <end position="55"/>
    </location>
</feature>
<comment type="subcellular location">
    <subcellularLocation>
        <location evidence="1">Membrane</location>
        <topology evidence="1">Multi-pass membrane protein</topology>
    </subcellularLocation>
</comment>
<evidence type="ECO:0000256" key="1">
    <source>
        <dbReference type="ARBA" id="ARBA00004141"/>
    </source>
</evidence>
<comment type="caution">
    <text evidence="9">The sequence shown here is derived from an EMBL/GenBank/DDBJ whole genome shotgun (WGS) entry which is preliminary data.</text>
</comment>
<keyword evidence="7 8" id="KW-0472">Membrane</keyword>
<evidence type="ECO:0000256" key="8">
    <source>
        <dbReference type="SAM" id="Phobius"/>
    </source>
</evidence>
<proteinExistence type="inferred from homology"/>